<dbReference type="Gene3D" id="3.40.50.300">
    <property type="entry name" value="P-loop containing nucleotide triphosphate hydrolases"/>
    <property type="match status" value="2"/>
</dbReference>
<dbReference type="GO" id="GO:0043590">
    <property type="term" value="C:bacterial nucleoid"/>
    <property type="evidence" value="ECO:0007669"/>
    <property type="project" value="TreeGrafter"/>
</dbReference>
<dbReference type="Pfam" id="PF00270">
    <property type="entry name" value="DEAD"/>
    <property type="match status" value="1"/>
</dbReference>
<dbReference type="InterPro" id="IPR002464">
    <property type="entry name" value="DNA/RNA_helicase_DEAH_CS"/>
</dbReference>
<keyword evidence="11" id="KW-1185">Reference proteome</keyword>
<dbReference type="GO" id="GO:0016787">
    <property type="term" value="F:hydrolase activity"/>
    <property type="evidence" value="ECO:0007669"/>
    <property type="project" value="UniProtKB-KW"/>
</dbReference>
<protein>
    <recommendedName>
        <fullName evidence="6">ATP-dependent DNA helicase RecQ</fullName>
    </recommendedName>
    <alternativeName>
        <fullName evidence="7">DNA 3'-5' helicase RecQ</fullName>
    </alternativeName>
</protein>
<dbReference type="SMART" id="SM00487">
    <property type="entry name" value="DEXDc"/>
    <property type="match status" value="1"/>
</dbReference>
<evidence type="ECO:0000313" key="11">
    <source>
        <dbReference type="Proteomes" id="UP000271374"/>
    </source>
</evidence>
<dbReference type="InterPro" id="IPR032284">
    <property type="entry name" value="RecQ_Zn-bd"/>
</dbReference>
<dbReference type="CDD" id="cd17920">
    <property type="entry name" value="DEXHc_RecQ"/>
    <property type="match status" value="1"/>
</dbReference>
<dbReference type="EMBL" id="RXNT01000010">
    <property type="protein sequence ID" value="RTR30399.1"/>
    <property type="molecule type" value="Genomic_DNA"/>
</dbReference>
<evidence type="ECO:0000313" key="10">
    <source>
        <dbReference type="EMBL" id="RTR30399.1"/>
    </source>
</evidence>
<sequence length="496" mass="57037">MSNKLEEMLETFFGFSAFKQGQKEIIDSVLSGQNTVAVLPTGTGKSLCYQLPAYNLPGVVIIVSPLLSLMQDQVEQIQMRGEKRVVAINSFNSGENRRAIFTQLDQYKFIFISPEMLGMTGVIKRLQRLSISLFVIDEAHCISQWGYDFRPDYMKLGQVREHLGNPLTLALTATATKEVVSDIVTSLQLKTWEEFLFSVDRPNIALKVEEVADLREKDQRLMELVSYLNGPGIIYFSSRKKAEAIVQLLRENGISRVMAYHGGMDQESRILIQQQFIYGQLDLVCATSAFGMGINKENVRYVIHYHMPLQLESYIQEIGRAGRDGKKSIAILLYSSGDENLSYHLVENELPNEIQIGRVFSWLKEKKIDSIGEYEDEMRAYAGLNDIQWRILADFFTSVETSGNELESILNEFQEFIKNRIQVKREKVEQLKNWIQSNQCRREKILNYFSEEKKIGVEPCCDICGLQMDSYRKEDEAIIEFPFNWQDYLSTILCKE</sequence>
<dbReference type="InterPro" id="IPR004589">
    <property type="entry name" value="DNA_helicase_ATP-dep_RecQ"/>
</dbReference>
<dbReference type="PANTHER" id="PTHR13710:SF84">
    <property type="entry name" value="ATP-DEPENDENT DNA HELICASE RECS-RELATED"/>
    <property type="match status" value="1"/>
</dbReference>
<feature type="domain" description="Helicase C-terminal" evidence="9">
    <location>
        <begin position="220"/>
        <end position="379"/>
    </location>
</feature>
<dbReference type="SUPFAM" id="SSF52540">
    <property type="entry name" value="P-loop containing nucleoside triphosphate hydrolases"/>
    <property type="match status" value="1"/>
</dbReference>
<dbReference type="OrthoDB" id="9763310at2"/>
<dbReference type="PROSITE" id="PS51194">
    <property type="entry name" value="HELICASE_CTER"/>
    <property type="match status" value="1"/>
</dbReference>
<dbReference type="CDD" id="cd18794">
    <property type="entry name" value="SF2_C_RecQ"/>
    <property type="match status" value="1"/>
</dbReference>
<dbReference type="Pfam" id="PF00271">
    <property type="entry name" value="Helicase_C"/>
    <property type="match status" value="1"/>
</dbReference>
<comment type="caution">
    <text evidence="10">The sequence shown here is derived from an EMBL/GenBank/DDBJ whole genome shotgun (WGS) entry which is preliminary data.</text>
</comment>
<evidence type="ECO:0000259" key="9">
    <source>
        <dbReference type="PROSITE" id="PS51194"/>
    </source>
</evidence>
<dbReference type="InterPro" id="IPR014001">
    <property type="entry name" value="Helicase_ATP-bd"/>
</dbReference>
<feature type="domain" description="Helicase ATP-binding" evidence="8">
    <location>
        <begin position="26"/>
        <end position="193"/>
    </location>
</feature>
<keyword evidence="4" id="KW-0067">ATP-binding</keyword>
<dbReference type="GO" id="GO:0043138">
    <property type="term" value="F:3'-5' DNA helicase activity"/>
    <property type="evidence" value="ECO:0007669"/>
    <property type="project" value="TreeGrafter"/>
</dbReference>
<keyword evidence="1" id="KW-0547">Nucleotide-binding</keyword>
<keyword evidence="5" id="KW-0238">DNA-binding</keyword>
<dbReference type="Pfam" id="PF16124">
    <property type="entry name" value="RecQ_Zn_bind"/>
    <property type="match status" value="1"/>
</dbReference>
<accession>A0A3S0ICB6</accession>
<evidence type="ECO:0000256" key="7">
    <source>
        <dbReference type="ARBA" id="ARBA00044550"/>
    </source>
</evidence>
<gene>
    <name evidence="10" type="ORF">EKG37_12910</name>
</gene>
<dbReference type="InterPro" id="IPR011545">
    <property type="entry name" value="DEAD/DEAH_box_helicase_dom"/>
</dbReference>
<dbReference type="GO" id="GO:0030894">
    <property type="term" value="C:replisome"/>
    <property type="evidence" value="ECO:0007669"/>
    <property type="project" value="TreeGrafter"/>
</dbReference>
<name>A0A3S0ICB6_9BACI</name>
<dbReference type="GO" id="GO:0003677">
    <property type="term" value="F:DNA binding"/>
    <property type="evidence" value="ECO:0007669"/>
    <property type="project" value="UniProtKB-KW"/>
</dbReference>
<dbReference type="AlphaFoldDB" id="A0A3S0ICB6"/>
<dbReference type="GO" id="GO:0009378">
    <property type="term" value="F:four-way junction helicase activity"/>
    <property type="evidence" value="ECO:0007669"/>
    <property type="project" value="TreeGrafter"/>
</dbReference>
<dbReference type="NCBIfam" id="TIGR00614">
    <property type="entry name" value="recQ_fam"/>
    <property type="match status" value="1"/>
</dbReference>
<dbReference type="Proteomes" id="UP000271374">
    <property type="component" value="Unassembled WGS sequence"/>
</dbReference>
<evidence type="ECO:0000256" key="2">
    <source>
        <dbReference type="ARBA" id="ARBA00022801"/>
    </source>
</evidence>
<dbReference type="GO" id="GO:0005524">
    <property type="term" value="F:ATP binding"/>
    <property type="evidence" value="ECO:0007669"/>
    <property type="project" value="UniProtKB-KW"/>
</dbReference>
<dbReference type="InterPro" id="IPR001650">
    <property type="entry name" value="Helicase_C-like"/>
</dbReference>
<evidence type="ECO:0000256" key="4">
    <source>
        <dbReference type="ARBA" id="ARBA00022840"/>
    </source>
</evidence>
<reference evidence="10 11" key="1">
    <citation type="submission" date="2018-12" db="EMBL/GenBank/DDBJ databases">
        <title>Bacillus yapensis draft genome sequence.</title>
        <authorList>
            <person name="Yu L."/>
            <person name="Xu X."/>
            <person name="Tang X."/>
        </authorList>
    </citation>
    <scope>NUCLEOTIDE SEQUENCE [LARGE SCALE GENOMIC DNA]</scope>
    <source>
        <strain evidence="10 11">XXST-01</strain>
    </source>
</reference>
<dbReference type="InterPro" id="IPR027417">
    <property type="entry name" value="P-loop_NTPase"/>
</dbReference>
<dbReference type="PANTHER" id="PTHR13710">
    <property type="entry name" value="DNA HELICASE RECQ FAMILY MEMBER"/>
    <property type="match status" value="1"/>
</dbReference>
<dbReference type="PROSITE" id="PS00690">
    <property type="entry name" value="DEAH_ATP_HELICASE"/>
    <property type="match status" value="1"/>
</dbReference>
<evidence type="ECO:0000259" key="8">
    <source>
        <dbReference type="PROSITE" id="PS51192"/>
    </source>
</evidence>
<dbReference type="GO" id="GO:0005737">
    <property type="term" value="C:cytoplasm"/>
    <property type="evidence" value="ECO:0007669"/>
    <property type="project" value="TreeGrafter"/>
</dbReference>
<dbReference type="RefSeq" id="WP_126409072.1">
    <property type="nucleotide sequence ID" value="NZ_RXNT01000010.1"/>
</dbReference>
<evidence type="ECO:0000256" key="6">
    <source>
        <dbReference type="ARBA" id="ARBA00044535"/>
    </source>
</evidence>
<keyword evidence="3 10" id="KW-0347">Helicase</keyword>
<evidence type="ECO:0000256" key="5">
    <source>
        <dbReference type="ARBA" id="ARBA00023125"/>
    </source>
</evidence>
<dbReference type="FunFam" id="3.40.50.300:FF:001363">
    <property type="entry name" value="ATP-dependent DNA helicase RecQ"/>
    <property type="match status" value="1"/>
</dbReference>
<dbReference type="GO" id="GO:0006281">
    <property type="term" value="P:DNA repair"/>
    <property type="evidence" value="ECO:0007669"/>
    <property type="project" value="TreeGrafter"/>
</dbReference>
<dbReference type="SMART" id="SM00490">
    <property type="entry name" value="HELICc"/>
    <property type="match status" value="1"/>
</dbReference>
<dbReference type="GO" id="GO:0006310">
    <property type="term" value="P:DNA recombination"/>
    <property type="evidence" value="ECO:0007669"/>
    <property type="project" value="InterPro"/>
</dbReference>
<evidence type="ECO:0000256" key="3">
    <source>
        <dbReference type="ARBA" id="ARBA00022806"/>
    </source>
</evidence>
<organism evidence="10 11">
    <name type="scientific">Bacillus yapensis</name>
    <dbReference type="NCBI Taxonomy" id="2492960"/>
    <lineage>
        <taxon>Bacteria</taxon>
        <taxon>Bacillati</taxon>
        <taxon>Bacillota</taxon>
        <taxon>Bacilli</taxon>
        <taxon>Bacillales</taxon>
        <taxon>Bacillaceae</taxon>
        <taxon>Bacillus</taxon>
    </lineage>
</organism>
<proteinExistence type="predicted"/>
<keyword evidence="2" id="KW-0378">Hydrolase</keyword>
<dbReference type="PROSITE" id="PS51192">
    <property type="entry name" value="HELICASE_ATP_BIND_1"/>
    <property type="match status" value="1"/>
</dbReference>
<evidence type="ECO:0000256" key="1">
    <source>
        <dbReference type="ARBA" id="ARBA00022741"/>
    </source>
</evidence>